<keyword evidence="2" id="KW-1003">Cell membrane</keyword>
<dbReference type="GO" id="GO:0005886">
    <property type="term" value="C:plasma membrane"/>
    <property type="evidence" value="ECO:0007669"/>
    <property type="project" value="UniProtKB-SubCell"/>
</dbReference>
<dbReference type="AlphaFoldDB" id="A0A7T4JUY4"/>
<feature type="transmembrane region" description="Helical" evidence="6">
    <location>
        <begin position="207"/>
        <end position="231"/>
    </location>
</feature>
<dbReference type="PANTHER" id="PTHR30213">
    <property type="entry name" value="INNER MEMBRANE PROTEIN YHJD"/>
    <property type="match status" value="1"/>
</dbReference>
<accession>A0A7T4JUY4</accession>
<protein>
    <submittedName>
        <fullName evidence="7">YihY/virulence factor BrkB family protein</fullName>
    </submittedName>
</protein>
<feature type="transmembrane region" description="Helical" evidence="6">
    <location>
        <begin position="274"/>
        <end position="292"/>
    </location>
</feature>
<evidence type="ECO:0000313" key="7">
    <source>
        <dbReference type="EMBL" id="QQB46349.1"/>
    </source>
</evidence>
<keyword evidence="3 6" id="KW-0812">Transmembrane</keyword>
<dbReference type="Proteomes" id="UP000596145">
    <property type="component" value="Chromosome"/>
</dbReference>
<keyword evidence="5 6" id="KW-0472">Membrane</keyword>
<name>A0A7T4JUY4_9CORY</name>
<dbReference type="EMBL" id="CP066007">
    <property type="protein sequence ID" value="QQB46349.1"/>
    <property type="molecule type" value="Genomic_DNA"/>
</dbReference>
<gene>
    <name evidence="7" type="ORF">I6I10_13100</name>
    <name evidence="8" type="ORF">I6J21_03260</name>
</gene>
<evidence type="ECO:0000313" key="9">
    <source>
        <dbReference type="Proteomes" id="UP000596145"/>
    </source>
</evidence>
<comment type="subcellular location">
    <subcellularLocation>
        <location evidence="1">Cell membrane</location>
        <topology evidence="1">Multi-pass membrane protein</topology>
    </subcellularLocation>
</comment>
<dbReference type="Pfam" id="PF03631">
    <property type="entry name" value="Virul_fac_BrkB"/>
    <property type="match status" value="1"/>
</dbReference>
<dbReference type="EMBL" id="CP069534">
    <property type="protein sequence ID" value="QRP71185.1"/>
    <property type="molecule type" value="Genomic_DNA"/>
</dbReference>
<proteinExistence type="predicted"/>
<dbReference type="InterPro" id="IPR017039">
    <property type="entry name" value="Virul_fac_BrkB"/>
</dbReference>
<dbReference type="OrthoDB" id="4127374at2"/>
<feature type="transmembrane region" description="Helical" evidence="6">
    <location>
        <begin position="60"/>
        <end position="83"/>
    </location>
</feature>
<evidence type="ECO:0000256" key="2">
    <source>
        <dbReference type="ARBA" id="ARBA00022475"/>
    </source>
</evidence>
<evidence type="ECO:0000256" key="1">
    <source>
        <dbReference type="ARBA" id="ARBA00004651"/>
    </source>
</evidence>
<dbReference type="RefSeq" id="WP_005395002.1">
    <property type="nucleotide sequence ID" value="NZ_CP066007.1"/>
</dbReference>
<dbReference type="Proteomes" id="UP000617681">
    <property type="component" value="Chromosome"/>
</dbReference>
<feature type="transmembrane region" description="Helical" evidence="6">
    <location>
        <begin position="167"/>
        <end position="187"/>
    </location>
</feature>
<keyword evidence="4 6" id="KW-1133">Transmembrane helix</keyword>
<organism evidence="7 9">
    <name type="scientific">Corynebacterium glucuronolyticum</name>
    <dbReference type="NCBI Taxonomy" id="39791"/>
    <lineage>
        <taxon>Bacteria</taxon>
        <taxon>Bacillati</taxon>
        <taxon>Actinomycetota</taxon>
        <taxon>Actinomycetes</taxon>
        <taxon>Mycobacteriales</taxon>
        <taxon>Corynebacteriaceae</taxon>
        <taxon>Corynebacterium</taxon>
    </lineage>
</organism>
<evidence type="ECO:0000256" key="3">
    <source>
        <dbReference type="ARBA" id="ARBA00022692"/>
    </source>
</evidence>
<dbReference type="GeneID" id="92759357"/>
<reference evidence="7 9" key="1">
    <citation type="submission" date="2020-12" db="EMBL/GenBank/DDBJ databases">
        <title>FDA dAtabase for Regulatory Grade micrObial Sequences (FDA-ARGOS): Supporting development and validation of Infectious Disease Dx tests.</title>
        <authorList>
            <person name="Sproer C."/>
            <person name="Gronow S."/>
            <person name="Severitt S."/>
            <person name="Schroder I."/>
            <person name="Tallon L."/>
            <person name="Sadzewicz L."/>
            <person name="Zhao X."/>
            <person name="Boylan J."/>
            <person name="Ott S."/>
            <person name="Bowen H."/>
            <person name="Vavikolanu K."/>
            <person name="Mehta A."/>
            <person name="Aluvathingal J."/>
            <person name="Nadendla S."/>
            <person name="Lowell S."/>
            <person name="Myers T."/>
            <person name="Yan Y."/>
            <person name="Sichtig H."/>
        </authorList>
    </citation>
    <scope>NUCLEOTIDE SEQUENCE [LARGE SCALE GENOMIC DNA]</scope>
    <source>
        <strain evidence="7 9">FDAARGOS_1053</strain>
        <strain evidence="8">FDAARGOS_1191</strain>
    </source>
</reference>
<evidence type="ECO:0000256" key="5">
    <source>
        <dbReference type="ARBA" id="ARBA00023136"/>
    </source>
</evidence>
<dbReference type="PANTHER" id="PTHR30213:SF1">
    <property type="entry name" value="INNER MEMBRANE PROTEIN YHJD"/>
    <property type="match status" value="1"/>
</dbReference>
<evidence type="ECO:0000313" key="8">
    <source>
        <dbReference type="EMBL" id="QRP71185.1"/>
    </source>
</evidence>
<sequence>MTARTAPTEKDIDQYGIERATDDEQSVVDKLRDKWGWFDHIMRMNERYGEMGGNQYAAGITYFSVLSLFPLLMLAFGLAGFFLKNRPELLAQIEEQITSSLSGELGETVNQVVSTAIDQAGAVFSIGALTALWSGLGWMNNLRFGVSQQWKIDPTGGNFVMNKLRDLLGLLGLMLTLSLAFGVTAVGSSGLTHRILELLQLEQVPGIGAITTIVAIILGIGANFLVFFWLIKYMPRGKTPVKSAAQGALIGALIFEVFKQLGSMFFSNALSNPAGATFGPIIGIMVLLYFIWRILLYCSAWAATTEESLAQVKLKAPTPAVIRVRQDVTPATSRPDTGAVLGIGAALGAVGSWAVGRLFRR</sequence>
<evidence type="ECO:0000256" key="4">
    <source>
        <dbReference type="ARBA" id="ARBA00022989"/>
    </source>
</evidence>
<evidence type="ECO:0000256" key="6">
    <source>
        <dbReference type="SAM" id="Phobius"/>
    </source>
</evidence>